<gene>
    <name evidence="2" type="primary">Contig15646.g16666</name>
    <name evidence="2" type="ORF">STYLEM_12513</name>
</gene>
<dbReference type="Proteomes" id="UP000039865">
    <property type="component" value="Unassembled WGS sequence"/>
</dbReference>
<dbReference type="Pfam" id="PF12022">
    <property type="entry name" value="COG2_C"/>
    <property type="match status" value="1"/>
</dbReference>
<dbReference type="InParanoid" id="A0A078ANH1"/>
<dbReference type="GO" id="GO:0015031">
    <property type="term" value="P:protein transport"/>
    <property type="evidence" value="ECO:0007669"/>
    <property type="project" value="InterPro"/>
</dbReference>
<evidence type="ECO:0000313" key="2">
    <source>
        <dbReference type="EMBL" id="CDW83466.1"/>
    </source>
</evidence>
<dbReference type="PANTHER" id="PTHR12961:SF0">
    <property type="entry name" value="CONSERVED OLIGOMERIC GOLGI COMPLEX SUBUNIT 2"/>
    <property type="match status" value="1"/>
</dbReference>
<dbReference type="EMBL" id="CCKQ01011874">
    <property type="protein sequence ID" value="CDW83466.1"/>
    <property type="molecule type" value="Genomic_DNA"/>
</dbReference>
<dbReference type="GO" id="GO:0006891">
    <property type="term" value="P:intra-Golgi vesicle-mediated transport"/>
    <property type="evidence" value="ECO:0007669"/>
    <property type="project" value="TreeGrafter"/>
</dbReference>
<proteinExistence type="predicted"/>
<dbReference type="PANTHER" id="PTHR12961">
    <property type="entry name" value="CONSERVED OLIGOMERIC GOLGI COMPLEX COMPONENT 2"/>
    <property type="match status" value="1"/>
</dbReference>
<evidence type="ECO:0000259" key="1">
    <source>
        <dbReference type="Pfam" id="PF12022"/>
    </source>
</evidence>
<protein>
    <submittedName>
        <fullName evidence="2">Ldlcp-related protein</fullName>
    </submittedName>
</protein>
<dbReference type="GO" id="GO:0017119">
    <property type="term" value="C:Golgi transport complex"/>
    <property type="evidence" value="ECO:0007669"/>
    <property type="project" value="TreeGrafter"/>
</dbReference>
<feature type="domain" description="COG complex component COG2 C-terminal" evidence="1">
    <location>
        <begin position="437"/>
        <end position="700"/>
    </location>
</feature>
<name>A0A078ANH1_STYLE</name>
<evidence type="ECO:0000313" key="3">
    <source>
        <dbReference type="Proteomes" id="UP000039865"/>
    </source>
</evidence>
<sequence length="717" mass="83660">MSKDQSEIKQLVSQLESHLNHVELSIKKQIKVHSKSTDAELDDLFLSEDFNKHLLINNIQILKQFNAKLSSNDLENIENQCFDQATNRLKTYLELLNEHIIKIIESESDEFLQVAAKLESFKDILGDLKDSVKDFHSAFKNEKTQTQDIFAYMQQQYEELNIIIYEKEKLQNLVNIQEQFCQMEQLIKSYDIIAQQAAEDSYLELEQCIRILSDLKQSSVIDINTQQNLALVERDLTSKLMALTSNLIQKSQIFKHKSQSDEDQLYFEKCQLSSILRCFKLLQIQKSFFDLLQNYIVRPAINSLVKKAFDAKSNVISVMKGDKDQLLPFQIYINGIQTELLEGTLRSLLEITLTNEDDYNFVADFNVIQDCVWPIMIKSLDQQLSFVFSSGLQMFQKNFVIAKQFTEYLDKKFNLTSFADELILRFNVQTYLNVLVIENTDKFSQEIEKQFDQTNDSIKPLHQITISYAVKVLKDDLYLEEIGDKLIKLSIQFIVRHLNFVMDKVNERKSMATERILFILEDLSALQLDIKNILQPLILVRLSFMGGQKGDQEELQVKFVNPLLKELKLRFDLLAQPCIQGISTKIHQRLTENIQAFKQVPAMYRMTNRDVQNQPSQFLQNMLNPLQNLSEQKLFSTLSENVKHKLYDNVLQSCLKEISNLLEEILGEEKKMHESLMKYKKNNAGENVLTDYDKMLIQFYIVSQTQIYDLNIGYKRI</sequence>
<dbReference type="InterPro" id="IPR024603">
    <property type="entry name" value="COG_complex_COG2_C"/>
</dbReference>
<dbReference type="OrthoDB" id="332281at2759"/>
<keyword evidence="3" id="KW-1185">Reference proteome</keyword>
<dbReference type="AlphaFoldDB" id="A0A078ANH1"/>
<organism evidence="2 3">
    <name type="scientific">Stylonychia lemnae</name>
    <name type="common">Ciliate</name>
    <dbReference type="NCBI Taxonomy" id="5949"/>
    <lineage>
        <taxon>Eukaryota</taxon>
        <taxon>Sar</taxon>
        <taxon>Alveolata</taxon>
        <taxon>Ciliophora</taxon>
        <taxon>Intramacronucleata</taxon>
        <taxon>Spirotrichea</taxon>
        <taxon>Stichotrichia</taxon>
        <taxon>Sporadotrichida</taxon>
        <taxon>Oxytrichidae</taxon>
        <taxon>Stylonychinae</taxon>
        <taxon>Stylonychia</taxon>
    </lineage>
</organism>
<dbReference type="GO" id="GO:0016020">
    <property type="term" value="C:membrane"/>
    <property type="evidence" value="ECO:0007669"/>
    <property type="project" value="InterPro"/>
</dbReference>
<reference evidence="2 3" key="1">
    <citation type="submission" date="2014-06" db="EMBL/GenBank/DDBJ databases">
        <authorList>
            <person name="Swart Estienne"/>
        </authorList>
    </citation>
    <scope>NUCLEOTIDE SEQUENCE [LARGE SCALE GENOMIC DNA]</scope>
    <source>
        <strain evidence="2 3">130c</strain>
    </source>
</reference>
<dbReference type="InterPro" id="IPR009316">
    <property type="entry name" value="COG2"/>
</dbReference>
<accession>A0A078ANH1</accession>
<dbReference type="GO" id="GO:0007030">
    <property type="term" value="P:Golgi organization"/>
    <property type="evidence" value="ECO:0007669"/>
    <property type="project" value="InterPro"/>
</dbReference>